<comment type="subunit">
    <text evidence="2 10">Heterodimer of HisH and HisF.</text>
</comment>
<evidence type="ECO:0000256" key="10">
    <source>
        <dbReference type="HAMAP-Rule" id="MF_00278"/>
    </source>
</evidence>
<dbReference type="Proteomes" id="UP001500394">
    <property type="component" value="Unassembled WGS sequence"/>
</dbReference>
<comment type="caution">
    <text evidence="12">The sequence shown here is derived from an EMBL/GenBank/DDBJ whole genome shotgun (WGS) entry which is preliminary data.</text>
</comment>
<comment type="catalytic activity">
    <reaction evidence="9 10">
        <text>L-glutamine + H2O = L-glutamate + NH4(+)</text>
        <dbReference type="Rhea" id="RHEA:15889"/>
        <dbReference type="ChEBI" id="CHEBI:15377"/>
        <dbReference type="ChEBI" id="CHEBI:28938"/>
        <dbReference type="ChEBI" id="CHEBI:29985"/>
        <dbReference type="ChEBI" id="CHEBI:58359"/>
        <dbReference type="EC" id="3.5.1.2"/>
    </reaction>
</comment>
<dbReference type="RefSeq" id="WP_039053973.1">
    <property type="nucleotide sequence ID" value="NZ_BAABGR010000015.1"/>
</dbReference>
<keyword evidence="6 10" id="KW-0368">Histidine biosynthesis</keyword>
<feature type="domain" description="Glutamine amidotransferase" evidence="11">
    <location>
        <begin position="5"/>
        <end position="192"/>
    </location>
</feature>
<comment type="subcellular location">
    <subcellularLocation>
        <location evidence="10">Cytoplasm</location>
    </subcellularLocation>
</comment>
<reference evidence="13" key="1">
    <citation type="journal article" date="2019" name="Int. J. Syst. Evol. Microbiol.">
        <title>The Global Catalogue of Microorganisms (GCM) 10K type strain sequencing project: providing services to taxonomists for standard genome sequencing and annotation.</title>
        <authorList>
            <consortium name="The Broad Institute Genomics Platform"/>
            <consortium name="The Broad Institute Genome Sequencing Center for Infectious Disease"/>
            <person name="Wu L."/>
            <person name="Ma J."/>
        </authorList>
    </citation>
    <scope>NUCLEOTIDE SEQUENCE [LARGE SCALE GENOMIC DNA]</scope>
    <source>
        <strain evidence="13">JCM 17858</strain>
    </source>
</reference>
<evidence type="ECO:0000256" key="6">
    <source>
        <dbReference type="ARBA" id="ARBA00023102"/>
    </source>
</evidence>
<keyword evidence="7 10" id="KW-0456">Lyase</keyword>
<accession>A0ABP8R1X3</accession>
<dbReference type="Pfam" id="PF00117">
    <property type="entry name" value="GATase"/>
    <property type="match status" value="1"/>
</dbReference>
<evidence type="ECO:0000256" key="1">
    <source>
        <dbReference type="ARBA" id="ARBA00005091"/>
    </source>
</evidence>
<keyword evidence="5 10" id="KW-0315">Glutamine amidotransferase</keyword>
<dbReference type="PROSITE" id="PS51273">
    <property type="entry name" value="GATASE_TYPE_1"/>
    <property type="match status" value="1"/>
</dbReference>
<name>A0ABP8R1X3_9SPHI</name>
<gene>
    <name evidence="10 12" type="primary">hisH</name>
    <name evidence="12" type="ORF">GCM10023173_14350</name>
</gene>
<keyword evidence="4 10" id="KW-0378">Hydrolase</keyword>
<dbReference type="EC" id="4.3.2.10" evidence="10"/>
<sequence length="197" mass="21978">MIGIVNYGAGNIFSLTAALDRIGVEHGMINTKEDFDKYSHIIIPGVGHAGAAMKKLQDTGLVDTILSLKKPVLGICVGMQLMTAFSEEGDADMLDIFPVRTLHFGKRIQAKVPHMGWNSIRIENNSPLFKDIPDNSYFYFVHSYYIERDEATVAATCTYDTVSFAAAFQRDNFFGVQFHPEKSGKLGEQLLLNFSRF</sequence>
<evidence type="ECO:0000256" key="8">
    <source>
        <dbReference type="ARBA" id="ARBA00047838"/>
    </source>
</evidence>
<keyword evidence="3 10" id="KW-0028">Amino-acid biosynthesis</keyword>
<dbReference type="EMBL" id="BAABGR010000015">
    <property type="protein sequence ID" value="GAA4515883.1"/>
    <property type="molecule type" value="Genomic_DNA"/>
</dbReference>
<organism evidence="12 13">
    <name type="scientific">Sphingobacterium thermophilum</name>
    <dbReference type="NCBI Taxonomy" id="768534"/>
    <lineage>
        <taxon>Bacteria</taxon>
        <taxon>Pseudomonadati</taxon>
        <taxon>Bacteroidota</taxon>
        <taxon>Sphingobacteriia</taxon>
        <taxon>Sphingobacteriales</taxon>
        <taxon>Sphingobacteriaceae</taxon>
        <taxon>Sphingobacterium</taxon>
    </lineage>
</organism>
<evidence type="ECO:0000313" key="13">
    <source>
        <dbReference type="Proteomes" id="UP001500394"/>
    </source>
</evidence>
<comment type="function">
    <text evidence="10">IGPS catalyzes the conversion of PRFAR and glutamine to IGP, AICAR and glutamate. The HisH subunit catalyzes the hydrolysis of glutamine to glutamate and ammonia as part of the synthesis of IGP and AICAR. The resulting ammonia molecule is channeled to the active site of HisF.</text>
</comment>
<dbReference type="PANTHER" id="PTHR42701:SF1">
    <property type="entry name" value="IMIDAZOLE GLYCEROL PHOSPHATE SYNTHASE SUBUNIT HISH"/>
    <property type="match status" value="1"/>
</dbReference>
<dbReference type="Gene3D" id="3.40.50.880">
    <property type="match status" value="1"/>
</dbReference>
<dbReference type="HAMAP" id="MF_00278">
    <property type="entry name" value="HisH"/>
    <property type="match status" value="1"/>
</dbReference>
<feature type="active site" evidence="10">
    <location>
        <position position="181"/>
    </location>
</feature>
<evidence type="ECO:0000256" key="2">
    <source>
        <dbReference type="ARBA" id="ARBA00011152"/>
    </source>
</evidence>
<feature type="active site" description="Nucleophile" evidence="10">
    <location>
        <position position="76"/>
    </location>
</feature>
<evidence type="ECO:0000256" key="9">
    <source>
        <dbReference type="ARBA" id="ARBA00049534"/>
    </source>
</evidence>
<comment type="pathway">
    <text evidence="1 10">Amino-acid biosynthesis; L-histidine biosynthesis; L-histidine from 5-phospho-alpha-D-ribose 1-diphosphate: step 5/9.</text>
</comment>
<dbReference type="CDD" id="cd01748">
    <property type="entry name" value="GATase1_IGP_Synthase"/>
    <property type="match status" value="1"/>
</dbReference>
<evidence type="ECO:0000313" key="12">
    <source>
        <dbReference type="EMBL" id="GAA4515883.1"/>
    </source>
</evidence>
<dbReference type="InterPro" id="IPR010139">
    <property type="entry name" value="Imidazole-glycPsynth_HisH"/>
</dbReference>
<dbReference type="PIRSF" id="PIRSF000495">
    <property type="entry name" value="Amidotransf_hisH"/>
    <property type="match status" value="1"/>
</dbReference>
<proteinExistence type="inferred from homology"/>
<keyword evidence="10" id="KW-0963">Cytoplasm</keyword>
<dbReference type="PANTHER" id="PTHR42701">
    <property type="entry name" value="IMIDAZOLE GLYCEROL PHOSPHATE SYNTHASE SUBUNIT HISH"/>
    <property type="match status" value="1"/>
</dbReference>
<evidence type="ECO:0000256" key="5">
    <source>
        <dbReference type="ARBA" id="ARBA00022962"/>
    </source>
</evidence>
<protein>
    <recommendedName>
        <fullName evidence="10">Imidazole glycerol phosphate synthase subunit HisH</fullName>
        <ecNumber evidence="10">4.3.2.10</ecNumber>
    </recommendedName>
    <alternativeName>
        <fullName evidence="10">IGP synthase glutaminase subunit</fullName>
        <ecNumber evidence="10">3.5.1.2</ecNumber>
    </alternativeName>
    <alternativeName>
        <fullName evidence="10">IGP synthase subunit HisH</fullName>
    </alternativeName>
    <alternativeName>
        <fullName evidence="10">ImGP synthase subunit HisH</fullName>
        <shortName evidence="10">IGPS subunit HisH</shortName>
    </alternativeName>
</protein>
<evidence type="ECO:0000256" key="4">
    <source>
        <dbReference type="ARBA" id="ARBA00022801"/>
    </source>
</evidence>
<comment type="catalytic activity">
    <reaction evidence="8 10">
        <text>5-[(5-phospho-1-deoxy-D-ribulos-1-ylimino)methylamino]-1-(5-phospho-beta-D-ribosyl)imidazole-4-carboxamide + L-glutamine = D-erythro-1-(imidazol-4-yl)glycerol 3-phosphate + 5-amino-1-(5-phospho-beta-D-ribosyl)imidazole-4-carboxamide + L-glutamate + H(+)</text>
        <dbReference type="Rhea" id="RHEA:24793"/>
        <dbReference type="ChEBI" id="CHEBI:15378"/>
        <dbReference type="ChEBI" id="CHEBI:29985"/>
        <dbReference type="ChEBI" id="CHEBI:58278"/>
        <dbReference type="ChEBI" id="CHEBI:58359"/>
        <dbReference type="ChEBI" id="CHEBI:58475"/>
        <dbReference type="ChEBI" id="CHEBI:58525"/>
        <dbReference type="EC" id="4.3.2.10"/>
    </reaction>
</comment>
<evidence type="ECO:0000256" key="3">
    <source>
        <dbReference type="ARBA" id="ARBA00022605"/>
    </source>
</evidence>
<dbReference type="NCBIfam" id="TIGR01855">
    <property type="entry name" value="IMP_synth_hisH"/>
    <property type="match status" value="1"/>
</dbReference>
<evidence type="ECO:0000256" key="7">
    <source>
        <dbReference type="ARBA" id="ARBA00023239"/>
    </source>
</evidence>
<feature type="active site" evidence="10">
    <location>
        <position position="179"/>
    </location>
</feature>
<dbReference type="EC" id="3.5.1.2" evidence="10"/>
<dbReference type="InterPro" id="IPR029062">
    <property type="entry name" value="Class_I_gatase-like"/>
</dbReference>
<keyword evidence="13" id="KW-1185">Reference proteome</keyword>
<evidence type="ECO:0000259" key="11">
    <source>
        <dbReference type="Pfam" id="PF00117"/>
    </source>
</evidence>
<dbReference type="InterPro" id="IPR017926">
    <property type="entry name" value="GATASE"/>
</dbReference>
<dbReference type="SUPFAM" id="SSF52317">
    <property type="entry name" value="Class I glutamine amidotransferase-like"/>
    <property type="match status" value="1"/>
</dbReference>